<dbReference type="GO" id="GO:0046854">
    <property type="term" value="P:phosphatidylinositol phosphate biosynthetic process"/>
    <property type="evidence" value="ECO:0007669"/>
    <property type="project" value="TreeGrafter"/>
</dbReference>
<protein>
    <submittedName>
        <fullName evidence="4">Tetratricopeptide repeat protein 7B-like</fullName>
    </submittedName>
</protein>
<accession>A0A6J2YVC8</accession>
<dbReference type="PANTHER" id="PTHR23083">
    <property type="entry name" value="TETRATRICOPEPTIDE REPEAT PROTEIN, TPR"/>
    <property type="match status" value="1"/>
</dbReference>
<evidence type="ECO:0000313" key="4">
    <source>
        <dbReference type="RefSeq" id="XP_030767234.1"/>
    </source>
</evidence>
<gene>
    <name evidence="4" type="primary">LOC115890989</name>
</gene>
<dbReference type="GO" id="GO:0005886">
    <property type="term" value="C:plasma membrane"/>
    <property type="evidence" value="ECO:0007669"/>
    <property type="project" value="TreeGrafter"/>
</dbReference>
<evidence type="ECO:0000256" key="1">
    <source>
        <dbReference type="ARBA" id="ARBA00002550"/>
    </source>
</evidence>
<proteinExistence type="inferred from homology"/>
<dbReference type="AlphaFoldDB" id="A0A6J2YVC8"/>
<dbReference type="KEGG" id="soy:115890989"/>
<evidence type="ECO:0000256" key="2">
    <source>
        <dbReference type="ARBA" id="ARBA00038251"/>
    </source>
</evidence>
<dbReference type="InterPro" id="IPR019734">
    <property type="entry name" value="TPR_rpt"/>
</dbReference>
<evidence type="ECO:0000313" key="3">
    <source>
        <dbReference type="Proteomes" id="UP000504635"/>
    </source>
</evidence>
<dbReference type="GeneID" id="115890989"/>
<dbReference type="PANTHER" id="PTHR23083:SF464">
    <property type="entry name" value="TETRATRICOPEPTIDE REPEAT DOMAIN 7, ISOFORM A"/>
    <property type="match status" value="1"/>
</dbReference>
<dbReference type="Gene3D" id="1.25.40.10">
    <property type="entry name" value="Tetratricopeptide repeat domain"/>
    <property type="match status" value="1"/>
</dbReference>
<dbReference type="SMART" id="SM00028">
    <property type="entry name" value="TPR"/>
    <property type="match status" value="2"/>
</dbReference>
<reference evidence="4" key="1">
    <citation type="submission" date="2025-08" db="UniProtKB">
        <authorList>
            <consortium name="RefSeq"/>
        </authorList>
    </citation>
    <scope>IDENTIFICATION</scope>
    <source>
        <tissue evidence="4">Gonads</tissue>
    </source>
</reference>
<comment type="similarity">
    <text evidence="2">Belongs to the YPP1 family.</text>
</comment>
<name>A0A6J2YVC8_SITOR</name>
<dbReference type="Proteomes" id="UP000504635">
    <property type="component" value="Unplaced"/>
</dbReference>
<dbReference type="GO" id="GO:0072659">
    <property type="term" value="P:protein localization to plasma membrane"/>
    <property type="evidence" value="ECO:0007669"/>
    <property type="project" value="TreeGrafter"/>
</dbReference>
<dbReference type="InterPro" id="IPR051722">
    <property type="entry name" value="Endocytosis_PI4K-reg_protein"/>
</dbReference>
<dbReference type="RefSeq" id="XP_030767234.1">
    <property type="nucleotide sequence ID" value="XM_030911374.1"/>
</dbReference>
<dbReference type="InParanoid" id="A0A6J2YVC8"/>
<organism evidence="3 4">
    <name type="scientific">Sitophilus oryzae</name>
    <name type="common">Rice weevil</name>
    <name type="synonym">Curculio oryzae</name>
    <dbReference type="NCBI Taxonomy" id="7048"/>
    <lineage>
        <taxon>Eukaryota</taxon>
        <taxon>Metazoa</taxon>
        <taxon>Ecdysozoa</taxon>
        <taxon>Arthropoda</taxon>
        <taxon>Hexapoda</taxon>
        <taxon>Insecta</taxon>
        <taxon>Pterygota</taxon>
        <taxon>Neoptera</taxon>
        <taxon>Endopterygota</taxon>
        <taxon>Coleoptera</taxon>
        <taxon>Polyphaga</taxon>
        <taxon>Cucujiformia</taxon>
        <taxon>Curculionidae</taxon>
        <taxon>Dryophthorinae</taxon>
        <taxon>Sitophilus</taxon>
    </lineage>
</organism>
<dbReference type="InterPro" id="IPR011990">
    <property type="entry name" value="TPR-like_helical_dom_sf"/>
</dbReference>
<dbReference type="OrthoDB" id="29013at2759"/>
<dbReference type="SUPFAM" id="SSF48452">
    <property type="entry name" value="TPR-like"/>
    <property type="match status" value="1"/>
</dbReference>
<sequence length="170" mass="19300">MLELWKNLYEGQTISDVPECDRKSDTRSVFQLYTSEMSDKDSSSLQLHNTAVSRVEQALSEVASSMSSFSPKPGPQRAWMLQLEVWLLLAELYLALDQIADVQQCIQEASQIYPLSHHIMHMKGLLHMHNEDWTEAKFCFQNAVAINPLHVKILTTTGFSLPLPRIARVG</sequence>
<keyword evidence="3" id="KW-1185">Reference proteome</keyword>
<comment type="function">
    <text evidence="1">Involved in endocytosis.</text>
</comment>